<keyword evidence="12 16" id="KW-0408">Iron</keyword>
<dbReference type="PIRSF" id="PIRSF000209">
    <property type="entry name" value="Bifunctional_P450_P450R"/>
    <property type="match status" value="1"/>
</dbReference>
<evidence type="ECO:0000259" key="20">
    <source>
        <dbReference type="PROSITE" id="PS51384"/>
    </source>
</evidence>
<sequence>MSEPIPEPPGWPILGNAFEIDLEFPLGTFTKWADQYGEIFRVRFPSREMVFVTSQALVHELCDEKRFQKGINAALLEVRNGVHDGLFTARIDEPNWGIAHRVLMPAFGPMPIQSMFPEMHEIATQLTLKWARHGSDERIMVTDDFTRLTLDILSLCAMNFRFNSFYHDEMHPFITAMGDFLVESGRRSQRSPLVAPFYRAANQKFAHDIEILRSTAQSVLEARKAHPTDRKDLLTAMLDGVDPKTGLKMTDKSIIDNLITFLIAGHETTSGLLSFAFYQLIKHPKAYAKAQEEVDEVIGTGTIRPEHMNKLPYINAILRETLRLNPTIPLTGVQARQDEVIGGKYLVKKGQPMALLLAKAHLDPAVHGDTANDFIPERMLDENFDRLSKEFPDFWKPFGNGQRACIGRPFAWQEALLVMAMLLQNFDFTLEDSEYELQYKQTLTTKPKGFYMRGSLRSGLTPTELTDRLGGGSPKPAAAAARSTKTKPQAEGKPMSIYFGSNTGTCEALAQRLASDATAHGYAATVLETLDSATDKLPKDRPVVIITASYEGQPPDNAIKFTKWLEGLKGKELEGVSYAVYGCGHRDWSQTFHRVPKLIDETIETRGGCRISALGVTDAANGEMFENFEQWEDEVFWPAIEEKYGVVGDADGEAFSPGISVEFSAPRSSTLRQDVKEAVVLDSKVLTGPGASEKKHIEIQLPSAMTYRPGDYLAVLPINPAKNVNRAMRRFNLAWDSHITIEADAKTTLPTSVPVPAYDVLGAYVELAQPATKRSILALASLAPTPSIAADLTALAGPSYTAEISRKRVSVLDLLERFPAIPLPFSSFLALLPPMRVRQYSISSSPLRDPHTATLTYSLLSEPSLADPTTEHVGVASSYLASLAKGDRLNVSVRPSHSAFHLPEEPEKTPVVLIAAGAGLAPFRGFVQERAAQIAAGRTLAEALLFFGCRGEADDLYREEFDRWEKMGAVKVMRAYSRAEGGLDGCKHVDERLWRERETLMGLWDKGAKIYVCGSRGVGESVKKAVVEIALDGQKAKVERGESEQEPDEKRALRWFEGIRNERYATDVFD</sequence>
<keyword evidence="8 16" id="KW-0274">FAD</keyword>
<keyword evidence="10 16" id="KW-0249">Electron transport</keyword>
<dbReference type="GO" id="GO:0005506">
    <property type="term" value="F:iron ion binding"/>
    <property type="evidence" value="ECO:0007669"/>
    <property type="project" value="UniProtKB-UniRule"/>
</dbReference>
<protein>
    <recommendedName>
        <fullName evidence="16">Bifunctional cytochrome P450/NADPH--P450 reductase</fullName>
    </recommendedName>
    <domain>
        <recommendedName>
            <fullName evidence="16">Cytochrome P450</fullName>
            <ecNumber evidence="16">1.14.14.1</ecNumber>
        </recommendedName>
    </domain>
    <domain>
        <recommendedName>
            <fullName evidence="16">NADPH--cytochrome P450 reductase</fullName>
            <ecNumber evidence="16">1.6.2.4</ecNumber>
        </recommendedName>
    </domain>
</protein>
<keyword evidence="9 16" id="KW-0521">NADP</keyword>
<evidence type="ECO:0000256" key="11">
    <source>
        <dbReference type="ARBA" id="ARBA00023002"/>
    </source>
</evidence>
<dbReference type="AlphaFoldDB" id="A0AA40AF92"/>
<dbReference type="SUPFAM" id="SSF52218">
    <property type="entry name" value="Flavoproteins"/>
    <property type="match status" value="1"/>
</dbReference>
<proteinExistence type="inferred from homology"/>
<dbReference type="CDD" id="cd11068">
    <property type="entry name" value="CYP120A1"/>
    <property type="match status" value="1"/>
</dbReference>
<comment type="cofactor">
    <cofactor evidence="16">
        <name>FAD</name>
        <dbReference type="ChEBI" id="CHEBI:57692"/>
    </cofactor>
    <cofactor evidence="16">
        <name>FMN</name>
        <dbReference type="ChEBI" id="CHEBI:58210"/>
    </cofactor>
</comment>
<evidence type="ECO:0000256" key="7">
    <source>
        <dbReference type="ARBA" id="ARBA00022723"/>
    </source>
</evidence>
<dbReference type="PROSITE" id="PS51384">
    <property type="entry name" value="FAD_FR"/>
    <property type="match status" value="1"/>
</dbReference>
<dbReference type="GO" id="GO:0020037">
    <property type="term" value="F:heme binding"/>
    <property type="evidence" value="ECO:0007669"/>
    <property type="project" value="UniProtKB-UniRule"/>
</dbReference>
<reference evidence="21" key="1">
    <citation type="submission" date="2023-06" db="EMBL/GenBank/DDBJ databases">
        <title>Genome-scale phylogeny and comparative genomics of the fungal order Sordariales.</title>
        <authorList>
            <consortium name="Lawrence Berkeley National Laboratory"/>
            <person name="Hensen N."/>
            <person name="Bonometti L."/>
            <person name="Westerberg I."/>
            <person name="Brannstrom I.O."/>
            <person name="Guillou S."/>
            <person name="Cros-Aarteil S."/>
            <person name="Calhoun S."/>
            <person name="Haridas S."/>
            <person name="Kuo A."/>
            <person name="Mondo S."/>
            <person name="Pangilinan J."/>
            <person name="Riley R."/>
            <person name="Labutti K."/>
            <person name="Andreopoulos B."/>
            <person name="Lipzen A."/>
            <person name="Chen C."/>
            <person name="Yanf M."/>
            <person name="Daum C."/>
            <person name="Ng V."/>
            <person name="Clum A."/>
            <person name="Steindorff A."/>
            <person name="Ohm R."/>
            <person name="Martin F."/>
            <person name="Silar P."/>
            <person name="Natvig D."/>
            <person name="Lalanne C."/>
            <person name="Gautier V."/>
            <person name="Ament-Velasquez S.L."/>
            <person name="Kruys A."/>
            <person name="Hutchinson M.I."/>
            <person name="Powell A.J."/>
            <person name="Barry K."/>
            <person name="Miller A.N."/>
            <person name="Grigoriev I.V."/>
            <person name="Debuchy R."/>
            <person name="Gladieux P."/>
            <person name="Thoren M.H."/>
            <person name="Johannesson H."/>
        </authorList>
    </citation>
    <scope>NUCLEOTIDE SEQUENCE</scope>
    <source>
        <strain evidence="21">SMH4607-1</strain>
    </source>
</reference>
<comment type="cofactor">
    <cofactor evidence="1 16 17">
        <name>heme</name>
        <dbReference type="ChEBI" id="CHEBI:30413"/>
    </cofactor>
</comment>
<dbReference type="PANTHER" id="PTHR19384:SF127">
    <property type="entry name" value="BIFUNCTIONAL CYTOCHROME P450_NADPH--P450 REDUCTASE"/>
    <property type="match status" value="1"/>
</dbReference>
<feature type="binding site" description="axial binding residue" evidence="17">
    <location>
        <position position="405"/>
    </location>
    <ligand>
        <name>heme</name>
        <dbReference type="ChEBI" id="CHEBI:30413"/>
    </ligand>
    <ligandPart>
        <name>Fe</name>
        <dbReference type="ChEBI" id="CHEBI:18248"/>
    </ligandPart>
</feature>
<dbReference type="InterPro" id="IPR001128">
    <property type="entry name" value="Cyt_P450"/>
</dbReference>
<dbReference type="SUPFAM" id="SSF63380">
    <property type="entry name" value="Riboflavin synthase domain-like"/>
    <property type="match status" value="1"/>
</dbReference>
<dbReference type="InterPro" id="IPR036396">
    <property type="entry name" value="Cyt_P450_sf"/>
</dbReference>
<dbReference type="InterPro" id="IPR023173">
    <property type="entry name" value="NADPH_Cyt_P450_Rdtase_alpha"/>
</dbReference>
<dbReference type="PROSITE" id="PS50902">
    <property type="entry name" value="FLAVODOXIN_LIKE"/>
    <property type="match status" value="1"/>
</dbReference>
<keyword evidence="6 16" id="KW-0288">FMN</keyword>
<accession>A0AA40AF92</accession>
<dbReference type="SUPFAM" id="SSF48264">
    <property type="entry name" value="Cytochrome P450"/>
    <property type="match status" value="1"/>
</dbReference>
<evidence type="ECO:0000256" key="5">
    <source>
        <dbReference type="ARBA" id="ARBA00022630"/>
    </source>
</evidence>
<dbReference type="InterPro" id="IPR023206">
    <property type="entry name" value="Bifunctional_P450_P450_red"/>
</dbReference>
<dbReference type="EC" id="1.6.2.4" evidence="16"/>
<dbReference type="FunFam" id="1.10.630.10:FF:000040">
    <property type="entry name" value="Bifunctional cytochrome P450/NADPH--P450 reductase"/>
    <property type="match status" value="1"/>
</dbReference>
<dbReference type="Pfam" id="PF00067">
    <property type="entry name" value="p450"/>
    <property type="match status" value="1"/>
</dbReference>
<dbReference type="InterPro" id="IPR017972">
    <property type="entry name" value="Cyt_P450_CS"/>
</dbReference>
<evidence type="ECO:0000313" key="22">
    <source>
        <dbReference type="Proteomes" id="UP001172102"/>
    </source>
</evidence>
<dbReference type="Gene3D" id="1.10.630.10">
    <property type="entry name" value="Cytochrome P450"/>
    <property type="match status" value="1"/>
</dbReference>
<dbReference type="FunFam" id="3.40.50.360:FF:000032">
    <property type="entry name" value="Bifunctional cytochrome P450/NADPH--P450 reductase"/>
    <property type="match status" value="1"/>
</dbReference>
<evidence type="ECO:0000256" key="9">
    <source>
        <dbReference type="ARBA" id="ARBA00022857"/>
    </source>
</evidence>
<dbReference type="PRINTS" id="PR00463">
    <property type="entry name" value="EP450I"/>
</dbReference>
<dbReference type="PANTHER" id="PTHR19384">
    <property type="entry name" value="NITRIC OXIDE SYNTHASE-RELATED"/>
    <property type="match status" value="1"/>
</dbReference>
<evidence type="ECO:0000313" key="21">
    <source>
        <dbReference type="EMBL" id="KAK0714759.1"/>
    </source>
</evidence>
<dbReference type="InterPro" id="IPR039261">
    <property type="entry name" value="FNR_nucleotide-bd"/>
</dbReference>
<keyword evidence="13 16" id="KW-0503">Monooxygenase</keyword>
<evidence type="ECO:0000256" key="16">
    <source>
        <dbReference type="PIRNR" id="PIRNR000209"/>
    </source>
</evidence>
<dbReference type="GO" id="GO:0003958">
    <property type="term" value="F:NADPH-hemoprotein reductase activity"/>
    <property type="evidence" value="ECO:0007669"/>
    <property type="project" value="UniProtKB-UniRule"/>
</dbReference>
<evidence type="ECO:0000256" key="1">
    <source>
        <dbReference type="ARBA" id="ARBA00001971"/>
    </source>
</evidence>
<dbReference type="InterPro" id="IPR002401">
    <property type="entry name" value="Cyt_P450_E_grp-I"/>
</dbReference>
<dbReference type="Gene3D" id="3.40.50.360">
    <property type="match status" value="1"/>
</dbReference>
<keyword evidence="7 16" id="KW-0479">Metal-binding</keyword>
<comment type="similarity">
    <text evidence="2 16">In the N-terminal section; belongs to the cytochrome P450 family.</text>
</comment>
<dbReference type="Proteomes" id="UP001172102">
    <property type="component" value="Unassembled WGS sequence"/>
</dbReference>
<dbReference type="Pfam" id="PF00667">
    <property type="entry name" value="FAD_binding_1"/>
    <property type="match status" value="1"/>
</dbReference>
<dbReference type="InterPro" id="IPR001433">
    <property type="entry name" value="OxRdtase_FAD/NAD-bd"/>
</dbReference>
<dbReference type="Pfam" id="PF00175">
    <property type="entry name" value="NAD_binding_1"/>
    <property type="match status" value="1"/>
</dbReference>
<dbReference type="EMBL" id="JAUKUA010000004">
    <property type="protein sequence ID" value="KAK0714759.1"/>
    <property type="molecule type" value="Genomic_DNA"/>
</dbReference>
<dbReference type="Gene3D" id="2.40.30.10">
    <property type="entry name" value="Translation factors"/>
    <property type="match status" value="1"/>
</dbReference>
<dbReference type="EC" id="1.14.14.1" evidence="16"/>
<dbReference type="GO" id="GO:0050660">
    <property type="term" value="F:flavin adenine dinucleotide binding"/>
    <property type="evidence" value="ECO:0007669"/>
    <property type="project" value="TreeGrafter"/>
</dbReference>
<dbReference type="InterPro" id="IPR003097">
    <property type="entry name" value="CysJ-like_FAD-binding"/>
</dbReference>
<evidence type="ECO:0000256" key="10">
    <source>
        <dbReference type="ARBA" id="ARBA00022982"/>
    </source>
</evidence>
<comment type="catalytic activity">
    <reaction evidence="14 16">
        <text>an organic molecule + reduced [NADPH--hemoprotein reductase] + O2 = an alcohol + oxidized [NADPH--hemoprotein reductase] + H2O + H(+)</text>
        <dbReference type="Rhea" id="RHEA:17149"/>
        <dbReference type="Rhea" id="RHEA-COMP:11964"/>
        <dbReference type="Rhea" id="RHEA-COMP:11965"/>
        <dbReference type="ChEBI" id="CHEBI:15377"/>
        <dbReference type="ChEBI" id="CHEBI:15378"/>
        <dbReference type="ChEBI" id="CHEBI:15379"/>
        <dbReference type="ChEBI" id="CHEBI:30879"/>
        <dbReference type="ChEBI" id="CHEBI:57618"/>
        <dbReference type="ChEBI" id="CHEBI:58210"/>
        <dbReference type="ChEBI" id="CHEBI:142491"/>
        <dbReference type="EC" id="1.14.14.1"/>
    </reaction>
</comment>
<dbReference type="InterPro" id="IPR017938">
    <property type="entry name" value="Riboflavin_synthase-like_b-brl"/>
</dbReference>
<evidence type="ECO:0000256" key="8">
    <source>
        <dbReference type="ARBA" id="ARBA00022827"/>
    </source>
</evidence>
<keyword evidence="3 16" id="KW-0813">Transport</keyword>
<dbReference type="Gene3D" id="1.20.990.10">
    <property type="entry name" value="NADPH-cytochrome p450 Reductase, Chain A, domain 3"/>
    <property type="match status" value="1"/>
</dbReference>
<dbReference type="InterPro" id="IPR029039">
    <property type="entry name" value="Flavoprotein-like_sf"/>
</dbReference>
<keyword evidence="5 16" id="KW-0285">Flavoprotein</keyword>
<dbReference type="PRINTS" id="PR00385">
    <property type="entry name" value="P450"/>
</dbReference>
<keyword evidence="11 16" id="KW-0560">Oxidoreductase</keyword>
<keyword evidence="4 16" id="KW-0349">Heme</keyword>
<dbReference type="Gene3D" id="3.40.50.80">
    <property type="entry name" value="Nucleotide-binding domain of ferredoxin-NADP reductase (FNR) module"/>
    <property type="match status" value="1"/>
</dbReference>
<evidence type="ECO:0000256" key="15">
    <source>
        <dbReference type="ARBA" id="ARBA00049342"/>
    </source>
</evidence>
<evidence type="ECO:0000256" key="2">
    <source>
        <dbReference type="ARBA" id="ARBA00010018"/>
    </source>
</evidence>
<evidence type="ECO:0000256" key="17">
    <source>
        <dbReference type="PIRSR" id="PIRSR000209-1"/>
    </source>
</evidence>
<feature type="domain" description="Flavodoxin-like" evidence="19">
    <location>
        <begin position="495"/>
        <end position="636"/>
    </location>
</feature>
<dbReference type="Pfam" id="PF00258">
    <property type="entry name" value="Flavodoxin_1"/>
    <property type="match status" value="1"/>
</dbReference>
<evidence type="ECO:0000256" key="13">
    <source>
        <dbReference type="ARBA" id="ARBA00023033"/>
    </source>
</evidence>
<dbReference type="GO" id="GO:0010181">
    <property type="term" value="F:FMN binding"/>
    <property type="evidence" value="ECO:0007669"/>
    <property type="project" value="UniProtKB-UniRule"/>
</dbReference>
<organism evidence="21 22">
    <name type="scientific">Lasiosphaeris hirsuta</name>
    <dbReference type="NCBI Taxonomy" id="260670"/>
    <lineage>
        <taxon>Eukaryota</taxon>
        <taxon>Fungi</taxon>
        <taxon>Dikarya</taxon>
        <taxon>Ascomycota</taxon>
        <taxon>Pezizomycotina</taxon>
        <taxon>Sordariomycetes</taxon>
        <taxon>Sordariomycetidae</taxon>
        <taxon>Sordariales</taxon>
        <taxon>Lasiosphaeriaceae</taxon>
        <taxon>Lasiosphaeris</taxon>
    </lineage>
</organism>
<keyword evidence="22" id="KW-1185">Reference proteome</keyword>
<dbReference type="GO" id="GO:0005829">
    <property type="term" value="C:cytosol"/>
    <property type="evidence" value="ECO:0007669"/>
    <property type="project" value="TreeGrafter"/>
</dbReference>
<comment type="caution">
    <text evidence="21">The sequence shown here is derived from an EMBL/GenBank/DDBJ whole genome shotgun (WGS) entry which is preliminary data.</text>
</comment>
<evidence type="ECO:0000256" key="12">
    <source>
        <dbReference type="ARBA" id="ARBA00023004"/>
    </source>
</evidence>
<dbReference type="FunFam" id="1.20.990.10:FF:000011">
    <property type="entry name" value="Bifunctional cytochrome P450/NADPH--P450 reductase"/>
    <property type="match status" value="1"/>
</dbReference>
<dbReference type="SUPFAM" id="SSF52343">
    <property type="entry name" value="Ferredoxin reductase-like, C-terminal NADP-linked domain"/>
    <property type="match status" value="1"/>
</dbReference>
<name>A0AA40AF92_9PEZI</name>
<evidence type="ECO:0000256" key="6">
    <source>
        <dbReference type="ARBA" id="ARBA00022643"/>
    </source>
</evidence>
<dbReference type="GO" id="GO:0070330">
    <property type="term" value="F:aromatase activity"/>
    <property type="evidence" value="ECO:0007669"/>
    <property type="project" value="UniProtKB-UniRule"/>
</dbReference>
<dbReference type="InterPro" id="IPR008254">
    <property type="entry name" value="Flavodoxin/NO_synth"/>
</dbReference>
<dbReference type="PROSITE" id="PS00086">
    <property type="entry name" value="CYTOCHROME_P450"/>
    <property type="match status" value="1"/>
</dbReference>
<evidence type="ECO:0000256" key="4">
    <source>
        <dbReference type="ARBA" id="ARBA00022617"/>
    </source>
</evidence>
<gene>
    <name evidence="21" type="ORF">B0H67DRAFT_600577</name>
</gene>
<evidence type="ECO:0000256" key="3">
    <source>
        <dbReference type="ARBA" id="ARBA00022448"/>
    </source>
</evidence>
<evidence type="ECO:0000256" key="14">
    <source>
        <dbReference type="ARBA" id="ARBA00047827"/>
    </source>
</evidence>
<evidence type="ECO:0000256" key="18">
    <source>
        <dbReference type="SAM" id="MobiDB-lite"/>
    </source>
</evidence>
<feature type="region of interest" description="Disordered" evidence="18">
    <location>
        <begin position="461"/>
        <end position="494"/>
    </location>
</feature>
<dbReference type="CDD" id="cd06206">
    <property type="entry name" value="bifunctional_CYPOR"/>
    <property type="match status" value="1"/>
</dbReference>
<dbReference type="InterPro" id="IPR017927">
    <property type="entry name" value="FAD-bd_FR_type"/>
</dbReference>
<feature type="domain" description="FAD-binding FR-type" evidence="20">
    <location>
        <begin position="673"/>
        <end position="903"/>
    </location>
</feature>
<evidence type="ECO:0000259" key="19">
    <source>
        <dbReference type="PROSITE" id="PS50902"/>
    </source>
</evidence>
<dbReference type="FunFam" id="2.40.30.10:FF:000198">
    <property type="entry name" value="Bifunctional cytochrome P450/NADPH--P450 reductase"/>
    <property type="match status" value="1"/>
</dbReference>
<comment type="catalytic activity">
    <reaction evidence="15 16">
        <text>2 oxidized [cytochrome P450] + NADPH = 2 reduced [cytochrome P450] + NADP(+) + H(+)</text>
        <dbReference type="Rhea" id="RHEA:24040"/>
        <dbReference type="Rhea" id="RHEA-COMP:14627"/>
        <dbReference type="Rhea" id="RHEA-COMP:14628"/>
        <dbReference type="ChEBI" id="CHEBI:15378"/>
        <dbReference type="ChEBI" id="CHEBI:55376"/>
        <dbReference type="ChEBI" id="CHEBI:57783"/>
        <dbReference type="ChEBI" id="CHEBI:58349"/>
        <dbReference type="ChEBI" id="CHEBI:60344"/>
        <dbReference type="EC" id="1.6.2.4"/>
    </reaction>
</comment>